<reference evidence="1" key="2">
    <citation type="journal article" date="2015" name="Fish Shellfish Immunol.">
        <title>Early steps in the European eel (Anguilla anguilla)-Vibrio vulnificus interaction in the gills: Role of the RtxA13 toxin.</title>
        <authorList>
            <person name="Callol A."/>
            <person name="Pajuelo D."/>
            <person name="Ebbesson L."/>
            <person name="Teles M."/>
            <person name="MacKenzie S."/>
            <person name="Amaro C."/>
        </authorList>
    </citation>
    <scope>NUCLEOTIDE SEQUENCE</scope>
</reference>
<accession>A0A0E9U3L4</accession>
<dbReference type="EMBL" id="GBXM01054680">
    <property type="protein sequence ID" value="JAH53897.1"/>
    <property type="molecule type" value="Transcribed_RNA"/>
</dbReference>
<sequence>MRGSNIVLLPSGPCAFQGWVLEASLPPLVFLGGSGFQPQGVVMGSNTDTGAL</sequence>
<evidence type="ECO:0000313" key="1">
    <source>
        <dbReference type="EMBL" id="JAH60322.1"/>
    </source>
</evidence>
<organism evidence="1">
    <name type="scientific">Anguilla anguilla</name>
    <name type="common">European freshwater eel</name>
    <name type="synonym">Muraena anguilla</name>
    <dbReference type="NCBI Taxonomy" id="7936"/>
    <lineage>
        <taxon>Eukaryota</taxon>
        <taxon>Metazoa</taxon>
        <taxon>Chordata</taxon>
        <taxon>Craniata</taxon>
        <taxon>Vertebrata</taxon>
        <taxon>Euteleostomi</taxon>
        <taxon>Actinopterygii</taxon>
        <taxon>Neopterygii</taxon>
        <taxon>Teleostei</taxon>
        <taxon>Anguilliformes</taxon>
        <taxon>Anguillidae</taxon>
        <taxon>Anguilla</taxon>
    </lineage>
</organism>
<dbReference type="AlphaFoldDB" id="A0A0E9U3L4"/>
<reference evidence="1" key="1">
    <citation type="submission" date="2014-11" db="EMBL/GenBank/DDBJ databases">
        <authorList>
            <person name="Amaro Gonzalez C."/>
        </authorList>
    </citation>
    <scope>NUCLEOTIDE SEQUENCE</scope>
</reference>
<proteinExistence type="predicted"/>
<name>A0A0E9U3L4_ANGAN</name>
<protein>
    <submittedName>
        <fullName evidence="1">Uncharacterized protein</fullName>
    </submittedName>
</protein>
<dbReference type="EMBL" id="GBXM01048255">
    <property type="protein sequence ID" value="JAH60322.1"/>
    <property type="molecule type" value="Transcribed_RNA"/>
</dbReference>